<dbReference type="AlphaFoldDB" id="A0A3M7P3B7"/>
<comment type="similarity">
    <text evidence="1">Belongs to the peptidase C2 family.</text>
</comment>
<dbReference type="OrthoDB" id="424753at2759"/>
<accession>A0A3M7P3B7</accession>
<dbReference type="SMART" id="SM00230">
    <property type="entry name" value="CysPc"/>
    <property type="match status" value="1"/>
</dbReference>
<sequence length="967" mass="110649">MAQIYQPYELSCPKCTYINSDCPKNCSMCNYELKSRALAPSQINNGQIDPNNHSNKKYSAIKSKLNDVKQFISNFSNQTNSNKQNLDDSVIEIDPESNKPVFNSRDELWECKACTFATNPSWTNVCEMCNVKRNAIQRKKKPNDNSTVYDQTLNEDIYDYARIWTCSECTYINFDQDNKCELCQSPRKIPAKNSPLKENKNLGEIWICKMCTYINSDIRTICALCHTTKDGAGQKKSWTCNACMVKNKPESNKCGLCSFDKNHVPMEVDEDNDYDNNYPAVYSNFQNKPTSLNSPSLTYRSHKAKSLIKQYTNATSEAEIVWKNILQYCKANRHKFVDDSFPPCDRSLFIDSKNKPKNIGTIKWQSPDQIQTHSSERNLQWSVYNEPKFNDIKQGVLGNCWLLSGLAVILEQPELLKRIIITKEYCPQGCYLVRLCKNGEWQTVILDDLFPCDQNGYLIYSQANRKQLWVPLIEKAMAKMNGSYESLIAGQTVEGLSALTGHPCDSIRLEPSSSNEEEIDFEIIWARMLSMKEAGYAMGASCGRNDIPDDRVFTEKGLLPRHAYSVLSVKEVSGNRLIQLRNPWGRYTWTGDWSENSRLWTPEIRRALGLKSKLRNNPKIQSTGRQEDNHYFNINRSSYDEGVFWMSFYDFVKYFCSIDICKSRLDWLDSRVSGYFSSEGTREMLAFTLIVFETCEIDIGLFHKTIKNRRENGDLDLCFVVLKSNGRKNSVGKLVVSSKRAVRRFVGCEHIFEPGEYLIVPCSFNFWYSREALETNNNLYNLVIHSTKVFYLEQEMHSAFLLADTMIQLVTTLGSRTLSGLENACIYTLAKGYSGIIIVAENMNENSYLHVELDCEQSSNVVSTRQALLTKDSVPPLHRQVLILLTQLEGSNSYSIKYSIKYRLSSNPYLNTWPGARGDFGCGSRGDCWTWCDGGAGWCYTGFSCRFKGECDSNAECIRPRVCSHNW</sequence>
<evidence type="ECO:0000256" key="7">
    <source>
        <dbReference type="ARBA" id="ARBA00022833"/>
    </source>
</evidence>
<evidence type="ECO:0000259" key="11">
    <source>
        <dbReference type="PROSITE" id="PS50199"/>
    </source>
</evidence>
<evidence type="ECO:0000256" key="8">
    <source>
        <dbReference type="PIRSR" id="PIRSR622684-1"/>
    </source>
</evidence>
<dbReference type="SUPFAM" id="SSF90209">
    <property type="entry name" value="Ran binding protein zinc finger-like"/>
    <property type="match status" value="2"/>
</dbReference>
<reference evidence="13 14" key="1">
    <citation type="journal article" date="2018" name="Sci. Rep.">
        <title>Genomic signatures of local adaptation to the degree of environmental predictability in rotifers.</title>
        <authorList>
            <person name="Franch-Gras L."/>
            <person name="Hahn C."/>
            <person name="Garcia-Roger E.M."/>
            <person name="Carmona M.J."/>
            <person name="Serra M."/>
            <person name="Gomez A."/>
        </authorList>
    </citation>
    <scope>NUCLEOTIDE SEQUENCE [LARGE SCALE GENOMIC DNA]</scope>
    <source>
        <strain evidence="13">HYR1</strain>
    </source>
</reference>
<evidence type="ECO:0000256" key="5">
    <source>
        <dbReference type="ARBA" id="ARBA00022801"/>
    </source>
</evidence>
<evidence type="ECO:0000313" key="14">
    <source>
        <dbReference type="Proteomes" id="UP000276133"/>
    </source>
</evidence>
<keyword evidence="7" id="KW-0862">Zinc</keyword>
<dbReference type="InterPro" id="IPR022684">
    <property type="entry name" value="Calpain_cysteine_protease"/>
</dbReference>
<evidence type="ECO:0000256" key="10">
    <source>
        <dbReference type="PROSITE-ProRule" id="PRU00322"/>
    </source>
</evidence>
<keyword evidence="4 10" id="KW-0863">Zinc-finger</keyword>
<dbReference type="GO" id="GO:0005737">
    <property type="term" value="C:cytoplasm"/>
    <property type="evidence" value="ECO:0007669"/>
    <property type="project" value="TreeGrafter"/>
</dbReference>
<dbReference type="Pfam" id="PF00641">
    <property type="entry name" value="Zn_ribbon_RanBP"/>
    <property type="match status" value="2"/>
</dbReference>
<dbReference type="PROSITE" id="PS00139">
    <property type="entry name" value="THIOL_PROTEASE_CYS"/>
    <property type="match status" value="1"/>
</dbReference>
<dbReference type="PROSITE" id="PS01358">
    <property type="entry name" value="ZF_RANBP2_1"/>
    <property type="match status" value="3"/>
</dbReference>
<dbReference type="Pfam" id="PF00648">
    <property type="entry name" value="Peptidase_C2"/>
    <property type="match status" value="1"/>
</dbReference>
<organism evidence="13 14">
    <name type="scientific">Brachionus plicatilis</name>
    <name type="common">Marine rotifer</name>
    <name type="synonym">Brachionus muelleri</name>
    <dbReference type="NCBI Taxonomy" id="10195"/>
    <lineage>
        <taxon>Eukaryota</taxon>
        <taxon>Metazoa</taxon>
        <taxon>Spiralia</taxon>
        <taxon>Gnathifera</taxon>
        <taxon>Rotifera</taxon>
        <taxon>Eurotatoria</taxon>
        <taxon>Monogononta</taxon>
        <taxon>Pseudotrocha</taxon>
        <taxon>Ploima</taxon>
        <taxon>Brachionidae</taxon>
        <taxon>Brachionus</taxon>
    </lineage>
</organism>
<dbReference type="GO" id="GO:0004198">
    <property type="term" value="F:calcium-dependent cysteine-type endopeptidase activity"/>
    <property type="evidence" value="ECO:0007669"/>
    <property type="project" value="InterPro"/>
</dbReference>
<dbReference type="InterPro" id="IPR038765">
    <property type="entry name" value="Papain-like_cys_pep_sf"/>
</dbReference>
<feature type="active site" evidence="8 9">
    <location>
        <position position="582"/>
    </location>
</feature>
<gene>
    <name evidence="13" type="ORF">BpHYR1_043999</name>
</gene>
<dbReference type="PROSITE" id="PS50199">
    <property type="entry name" value="ZF_RANBP2_2"/>
    <property type="match status" value="2"/>
</dbReference>
<dbReference type="STRING" id="10195.A0A3M7P3B7"/>
<dbReference type="Gene3D" id="3.90.70.10">
    <property type="entry name" value="Cysteine proteinases"/>
    <property type="match status" value="1"/>
</dbReference>
<dbReference type="EMBL" id="REGN01013821">
    <property type="protein sequence ID" value="RMZ93429.1"/>
    <property type="molecule type" value="Genomic_DNA"/>
</dbReference>
<dbReference type="CDD" id="cd00044">
    <property type="entry name" value="CysPc"/>
    <property type="match status" value="1"/>
</dbReference>
<name>A0A3M7P3B7_BRAPC</name>
<protein>
    <submittedName>
        <fullName evidence="13">Calpain-D-like isoform X1</fullName>
    </submittedName>
</protein>
<evidence type="ECO:0000259" key="12">
    <source>
        <dbReference type="PROSITE" id="PS50203"/>
    </source>
</evidence>
<evidence type="ECO:0000256" key="9">
    <source>
        <dbReference type="PROSITE-ProRule" id="PRU00239"/>
    </source>
</evidence>
<dbReference type="PANTHER" id="PTHR10183:SF382">
    <property type="entry name" value="CALPAIN-15"/>
    <property type="match status" value="1"/>
</dbReference>
<dbReference type="InterPro" id="IPR000169">
    <property type="entry name" value="Pept_cys_AS"/>
</dbReference>
<dbReference type="SMART" id="SM00547">
    <property type="entry name" value="ZnF_RBZ"/>
    <property type="match status" value="5"/>
</dbReference>
<proteinExistence type="inferred from homology"/>
<dbReference type="PANTHER" id="PTHR10183">
    <property type="entry name" value="CALPAIN"/>
    <property type="match status" value="1"/>
</dbReference>
<evidence type="ECO:0000256" key="1">
    <source>
        <dbReference type="ARBA" id="ARBA00007623"/>
    </source>
</evidence>
<dbReference type="GO" id="GO:0008270">
    <property type="term" value="F:zinc ion binding"/>
    <property type="evidence" value="ECO:0007669"/>
    <property type="project" value="UniProtKB-KW"/>
</dbReference>
<keyword evidence="14" id="KW-1185">Reference proteome</keyword>
<keyword evidence="6 9" id="KW-0788">Thiol protease</keyword>
<evidence type="ECO:0000313" key="13">
    <source>
        <dbReference type="EMBL" id="RMZ93429.1"/>
    </source>
</evidence>
<feature type="domain" description="Calpain catalytic" evidence="12">
    <location>
        <begin position="335"/>
        <end position="664"/>
    </location>
</feature>
<comment type="caution">
    <text evidence="13">The sequence shown here is derived from an EMBL/GenBank/DDBJ whole genome shotgun (WGS) entry which is preliminary data.</text>
</comment>
<evidence type="ECO:0000256" key="3">
    <source>
        <dbReference type="ARBA" id="ARBA00022723"/>
    </source>
</evidence>
<keyword evidence="5 9" id="KW-0378">Hydrolase</keyword>
<evidence type="ECO:0000256" key="6">
    <source>
        <dbReference type="ARBA" id="ARBA00022807"/>
    </source>
</evidence>
<feature type="domain" description="RanBP2-type" evidence="11">
    <location>
        <begin position="229"/>
        <end position="263"/>
    </location>
</feature>
<keyword evidence="3" id="KW-0479">Metal-binding</keyword>
<dbReference type="InterPro" id="IPR036443">
    <property type="entry name" value="Znf_RanBP2_sf"/>
</dbReference>
<evidence type="ECO:0000256" key="2">
    <source>
        <dbReference type="ARBA" id="ARBA00022670"/>
    </source>
</evidence>
<dbReference type="Proteomes" id="UP000276133">
    <property type="component" value="Unassembled WGS sequence"/>
</dbReference>
<evidence type="ECO:0000256" key="4">
    <source>
        <dbReference type="ARBA" id="ARBA00022771"/>
    </source>
</evidence>
<dbReference type="Gene3D" id="4.10.1060.10">
    <property type="entry name" value="Zinc finger, RanBP2-type"/>
    <property type="match status" value="2"/>
</dbReference>
<dbReference type="SUPFAM" id="SSF54001">
    <property type="entry name" value="Cysteine proteinases"/>
    <property type="match status" value="1"/>
</dbReference>
<dbReference type="InterPro" id="IPR001876">
    <property type="entry name" value="Znf_RanBP2"/>
</dbReference>
<keyword evidence="2 9" id="KW-0645">Protease</keyword>
<dbReference type="PRINTS" id="PR00704">
    <property type="entry name" value="CALPAIN"/>
</dbReference>
<dbReference type="InterPro" id="IPR001300">
    <property type="entry name" value="Peptidase_C2_calpain_cat"/>
</dbReference>
<dbReference type="GO" id="GO:0006508">
    <property type="term" value="P:proteolysis"/>
    <property type="evidence" value="ECO:0007669"/>
    <property type="project" value="UniProtKB-KW"/>
</dbReference>
<dbReference type="PROSITE" id="PS50203">
    <property type="entry name" value="CALPAIN_CAT"/>
    <property type="match status" value="1"/>
</dbReference>
<feature type="domain" description="RanBP2-type" evidence="11">
    <location>
        <begin position="160"/>
        <end position="189"/>
    </location>
</feature>
<feature type="active site" evidence="8 9">
    <location>
        <position position="562"/>
    </location>
</feature>
<feature type="active site" evidence="8 9">
    <location>
        <position position="400"/>
    </location>
</feature>